<dbReference type="InterPro" id="IPR027413">
    <property type="entry name" value="GROEL-like_equatorial_sf"/>
</dbReference>
<dbReference type="Pfam" id="PF00118">
    <property type="entry name" value="Cpn60_TCP1"/>
    <property type="match status" value="1"/>
</dbReference>
<dbReference type="GO" id="GO:0005524">
    <property type="term" value="F:ATP binding"/>
    <property type="evidence" value="ECO:0007669"/>
    <property type="project" value="InterPro"/>
</dbReference>
<evidence type="ECO:0000313" key="1">
    <source>
        <dbReference type="WBParaSite" id="GPUH_0000712201-mRNA-1"/>
    </source>
</evidence>
<sequence length="74" mass="8007">LNRLRCEHARGGKWAGIDINAEDVRDTMDACIWEPAVVKANAIIAATEAACLVLSIDQTVKNFRAPDGGQLPDM</sequence>
<dbReference type="Gene3D" id="1.10.560.10">
    <property type="entry name" value="GroEL-like equatorial domain"/>
    <property type="match status" value="1"/>
</dbReference>
<accession>A0A183DEH2</accession>
<organism evidence="1">
    <name type="scientific">Gongylonema pulchrum</name>
    <dbReference type="NCBI Taxonomy" id="637853"/>
    <lineage>
        <taxon>Eukaryota</taxon>
        <taxon>Metazoa</taxon>
        <taxon>Ecdysozoa</taxon>
        <taxon>Nematoda</taxon>
        <taxon>Chromadorea</taxon>
        <taxon>Rhabditida</taxon>
        <taxon>Spirurina</taxon>
        <taxon>Spiruromorpha</taxon>
        <taxon>Spiruroidea</taxon>
        <taxon>Gongylonematidae</taxon>
        <taxon>Gongylonema</taxon>
    </lineage>
</organism>
<protein>
    <submittedName>
        <fullName evidence="1">T-complex protein 1 subunit eta</fullName>
    </submittedName>
</protein>
<name>A0A183DEH2_9BILA</name>
<dbReference type="AlphaFoldDB" id="A0A183DEH2"/>
<proteinExistence type="predicted"/>
<dbReference type="InterPro" id="IPR002423">
    <property type="entry name" value="Cpn60/GroEL/TCP-1"/>
</dbReference>
<dbReference type="WBParaSite" id="GPUH_0000712201-mRNA-1">
    <property type="protein sequence ID" value="GPUH_0000712201-mRNA-1"/>
    <property type="gene ID" value="GPUH_0000712201"/>
</dbReference>
<reference evidence="1" key="1">
    <citation type="submission" date="2016-06" db="UniProtKB">
        <authorList>
            <consortium name="WormBaseParasite"/>
        </authorList>
    </citation>
    <scope>IDENTIFICATION</scope>
</reference>
<dbReference type="SUPFAM" id="SSF48592">
    <property type="entry name" value="GroEL equatorial domain-like"/>
    <property type="match status" value="1"/>
</dbReference>